<evidence type="ECO:0000313" key="2">
    <source>
        <dbReference type="Proteomes" id="UP000001396"/>
    </source>
</evidence>
<dbReference type="InParanoid" id="D3B848"/>
<reference evidence="1 2" key="1">
    <citation type="journal article" date="2011" name="Genome Res.">
        <title>Phylogeny-wide analysis of social amoeba genomes highlights ancient origins for complex intercellular communication.</title>
        <authorList>
            <person name="Heidel A.J."/>
            <person name="Lawal H.M."/>
            <person name="Felder M."/>
            <person name="Schilde C."/>
            <person name="Helps N.R."/>
            <person name="Tunggal B."/>
            <person name="Rivero F."/>
            <person name="John U."/>
            <person name="Schleicher M."/>
            <person name="Eichinger L."/>
            <person name="Platzer M."/>
            <person name="Noegel A.A."/>
            <person name="Schaap P."/>
            <person name="Gloeckner G."/>
        </authorList>
    </citation>
    <scope>NUCLEOTIDE SEQUENCE [LARGE SCALE GENOMIC DNA]</scope>
    <source>
        <strain evidence="2">ATCC 26659 / Pp 5 / PN500</strain>
    </source>
</reference>
<keyword evidence="2" id="KW-1185">Reference proteome</keyword>
<proteinExistence type="predicted"/>
<sequence length="155" mass="18217">MVNLSKFFKRKSSSSQITLDKLHLNEMAETRFYVEQLMIDASAPYLNNNKDNVNSDEIRRKKLAPLGPQQRIICINVDGIKLITGNEKEVLEEIEWSSIDHIKLQQNLIIWEVYLKNKRQLYFKSQKAYHLHCATDHFIESVVRSNLSNECQTEY</sequence>
<organism evidence="1 2">
    <name type="scientific">Heterostelium pallidum (strain ATCC 26659 / Pp 5 / PN500)</name>
    <name type="common">Cellular slime mold</name>
    <name type="synonym">Polysphondylium pallidum</name>
    <dbReference type="NCBI Taxonomy" id="670386"/>
    <lineage>
        <taxon>Eukaryota</taxon>
        <taxon>Amoebozoa</taxon>
        <taxon>Evosea</taxon>
        <taxon>Eumycetozoa</taxon>
        <taxon>Dictyostelia</taxon>
        <taxon>Acytosteliales</taxon>
        <taxon>Acytosteliaceae</taxon>
        <taxon>Heterostelium</taxon>
    </lineage>
</organism>
<dbReference type="EMBL" id="ADBJ01000020">
    <property type="protein sequence ID" value="EFA82216.1"/>
    <property type="molecule type" value="Genomic_DNA"/>
</dbReference>
<dbReference type="InterPro" id="IPR011993">
    <property type="entry name" value="PH-like_dom_sf"/>
</dbReference>
<name>D3B848_HETP5</name>
<dbReference type="RefSeq" id="XP_020434333.1">
    <property type="nucleotide sequence ID" value="XM_020575538.1"/>
</dbReference>
<comment type="caution">
    <text evidence="1">The sequence shown here is derived from an EMBL/GenBank/DDBJ whole genome shotgun (WGS) entry which is preliminary data.</text>
</comment>
<dbReference type="Gene3D" id="2.30.29.30">
    <property type="entry name" value="Pleckstrin-homology domain (PH domain)/Phosphotyrosine-binding domain (PTB)"/>
    <property type="match status" value="1"/>
</dbReference>
<evidence type="ECO:0000313" key="1">
    <source>
        <dbReference type="EMBL" id="EFA82216.1"/>
    </source>
</evidence>
<dbReference type="Proteomes" id="UP000001396">
    <property type="component" value="Unassembled WGS sequence"/>
</dbReference>
<accession>D3B848</accession>
<protein>
    <submittedName>
        <fullName evidence="1">Uncharacterized protein</fullName>
    </submittedName>
</protein>
<dbReference type="AlphaFoldDB" id="D3B848"/>
<dbReference type="GeneID" id="31360126"/>
<gene>
    <name evidence="1" type="ORF">PPL_04639</name>
</gene>